<keyword evidence="3" id="KW-1185">Reference proteome</keyword>
<evidence type="ECO:0000256" key="1">
    <source>
        <dbReference type="SAM" id="MobiDB-lite"/>
    </source>
</evidence>
<organism evidence="2 3">
    <name type="scientific">Fasciolopsis buskii</name>
    <dbReference type="NCBI Taxonomy" id="27845"/>
    <lineage>
        <taxon>Eukaryota</taxon>
        <taxon>Metazoa</taxon>
        <taxon>Spiralia</taxon>
        <taxon>Lophotrochozoa</taxon>
        <taxon>Platyhelminthes</taxon>
        <taxon>Trematoda</taxon>
        <taxon>Digenea</taxon>
        <taxon>Plagiorchiida</taxon>
        <taxon>Echinostomata</taxon>
        <taxon>Echinostomatoidea</taxon>
        <taxon>Fasciolidae</taxon>
        <taxon>Fasciolopsis</taxon>
    </lineage>
</organism>
<dbReference type="Proteomes" id="UP000728185">
    <property type="component" value="Unassembled WGS sequence"/>
</dbReference>
<reference evidence="2" key="1">
    <citation type="submission" date="2019-05" db="EMBL/GenBank/DDBJ databases">
        <title>Annotation for the trematode Fasciolopsis buski.</title>
        <authorList>
            <person name="Choi Y.-J."/>
        </authorList>
    </citation>
    <scope>NUCLEOTIDE SEQUENCE</scope>
    <source>
        <strain evidence="2">HT</strain>
        <tissue evidence="2">Whole worm</tissue>
    </source>
</reference>
<proteinExistence type="predicted"/>
<comment type="caution">
    <text evidence="2">The sequence shown here is derived from an EMBL/GenBank/DDBJ whole genome shotgun (WGS) entry which is preliminary data.</text>
</comment>
<feature type="compositionally biased region" description="Basic and acidic residues" evidence="1">
    <location>
        <begin position="510"/>
        <end position="525"/>
    </location>
</feature>
<feature type="region of interest" description="Disordered" evidence="1">
    <location>
        <begin position="498"/>
        <end position="559"/>
    </location>
</feature>
<feature type="compositionally biased region" description="Polar residues" evidence="1">
    <location>
        <begin position="377"/>
        <end position="390"/>
    </location>
</feature>
<dbReference type="EMBL" id="LUCM01006516">
    <property type="protein sequence ID" value="KAA0191157.1"/>
    <property type="molecule type" value="Genomic_DNA"/>
</dbReference>
<sequence length="872" mass="97859">MFSRPQSPLTWNDEFSSAAFSDMHDEFTYPKTEANEPGYIVCRLCGIVIYEGSLVVNFKGNNFLLISLYKARHETYCKQQAVYQNDAKGDCENQQNWQYQTINSMSSMLELGRERRKRWKARHEEFIKILRGIKGETNTDNRDWLGANSPAEKTEQLDLKLCSFCGRSFNENSFEKHVTYCEDVSRRMQISGSEKERRADALSRFRSRMKYGIRHRIVRSQTCSTLQFSETSLSTSSNSYTPFPSPTSSVSLHEVSIGCTERDALYNFNHSWTCPLSGSGSSSPWDVIPQSSNCNEIKYFTESPTTNQSDEAQESLSTTPMYQSNMSRQLLPRKSLFTDGFESEQLTSFDCSSPSDASSLSTISMVSTSFGTRPAGSVNSRQGLSESVSQKHCPWSPTVSSFNNRPSFNPRFTDLSEKKQYAHQDGGLSVTSESADYSGSCQKSQLKSVVPQRRAYSKTKDKYDRERTCELNSFSAVYSHCSDMTNFSPVYAKCHSNHGPDQFSSSQLKDTSDRTSHKNHDDHCPKHGLRRLQRLSQTSVQSGDDYHGGDNNREEPNYRAGSTPVYYVCHANVGSQKLSDSQLIRIPVIEDKNRASNITSCLESHIRLGSERLGSVEQLVQKNVTESAVCCTHGLVSKNSVEQDHYIPHVGKSGDFHTTASESEIRVTESEELYVMPALDETKVNRAVNMREMSLVVENGSHSIPIKNNTEVELQKSIMQSACTSRESDVLPSRTRSTHSIPSGYSIGASTSMVLAKAMFGNKSIRSFENDQTRDTKILNMKGDNKHFSNTGCQADSELARYCCECGKAYVTMSAKYCSYCGTVRAKHLVNTNTKEMESLGDHVSSTSKELSMHKPFSVHHGPSLQNICMFQ</sequence>
<feature type="compositionally biased region" description="Basic and acidic residues" evidence="1">
    <location>
        <begin position="544"/>
        <end position="557"/>
    </location>
</feature>
<name>A0A8E0VJ48_9TREM</name>
<gene>
    <name evidence="2" type="ORF">FBUS_01464</name>
</gene>
<protein>
    <submittedName>
        <fullName evidence="2">Uncharacterized protein</fullName>
    </submittedName>
</protein>
<dbReference type="OrthoDB" id="6253650at2759"/>
<dbReference type="AlphaFoldDB" id="A0A8E0VJ48"/>
<evidence type="ECO:0000313" key="2">
    <source>
        <dbReference type="EMBL" id="KAA0191157.1"/>
    </source>
</evidence>
<accession>A0A8E0VJ48</accession>
<evidence type="ECO:0000313" key="3">
    <source>
        <dbReference type="Proteomes" id="UP000728185"/>
    </source>
</evidence>
<feature type="region of interest" description="Disordered" evidence="1">
    <location>
        <begin position="373"/>
        <end position="402"/>
    </location>
</feature>